<dbReference type="AlphaFoldDB" id="A0A7I8L5T4"/>
<sequence>MLNFQSGPASRSEAQSGKSCNSLVALVLHIDDILIISPNMSLIDEFNFFLHTHLHLKDLGTL</sequence>
<reference evidence="1" key="1">
    <citation type="submission" date="2020-02" db="EMBL/GenBank/DDBJ databases">
        <authorList>
            <person name="Scholz U."/>
            <person name="Mascher M."/>
            <person name="Fiebig A."/>
        </authorList>
    </citation>
    <scope>NUCLEOTIDE SEQUENCE</scope>
</reference>
<dbReference type="Proteomes" id="UP000663760">
    <property type="component" value="Chromosome 11"/>
</dbReference>
<proteinExistence type="predicted"/>
<gene>
    <name evidence="1" type="ORF">SI8410_11016057</name>
</gene>
<protein>
    <submittedName>
        <fullName evidence="1">Uncharacterized protein</fullName>
    </submittedName>
</protein>
<organism evidence="1 2">
    <name type="scientific">Spirodela intermedia</name>
    <name type="common">Intermediate duckweed</name>
    <dbReference type="NCBI Taxonomy" id="51605"/>
    <lineage>
        <taxon>Eukaryota</taxon>
        <taxon>Viridiplantae</taxon>
        <taxon>Streptophyta</taxon>
        <taxon>Embryophyta</taxon>
        <taxon>Tracheophyta</taxon>
        <taxon>Spermatophyta</taxon>
        <taxon>Magnoliopsida</taxon>
        <taxon>Liliopsida</taxon>
        <taxon>Araceae</taxon>
        <taxon>Lemnoideae</taxon>
        <taxon>Spirodela</taxon>
    </lineage>
</organism>
<dbReference type="EMBL" id="LR746274">
    <property type="protein sequence ID" value="CAA7405379.1"/>
    <property type="molecule type" value="Genomic_DNA"/>
</dbReference>
<evidence type="ECO:0000313" key="1">
    <source>
        <dbReference type="EMBL" id="CAA7405379.1"/>
    </source>
</evidence>
<name>A0A7I8L5T4_SPIIN</name>
<accession>A0A7I8L5T4</accession>
<evidence type="ECO:0000313" key="2">
    <source>
        <dbReference type="Proteomes" id="UP000663760"/>
    </source>
</evidence>
<keyword evidence="2" id="KW-1185">Reference proteome</keyword>